<dbReference type="AlphaFoldDB" id="A0A1I3ZJ55"/>
<dbReference type="EMBL" id="FOSQ01000002">
    <property type="protein sequence ID" value="SFK44085.1"/>
    <property type="molecule type" value="Genomic_DNA"/>
</dbReference>
<dbReference type="Proteomes" id="UP000199473">
    <property type="component" value="Unassembled WGS sequence"/>
</dbReference>
<dbReference type="InterPro" id="IPR045680">
    <property type="entry name" value="DUF6200"/>
</dbReference>
<protein>
    <submittedName>
        <fullName evidence="1">Uncharacterized protein</fullName>
    </submittedName>
</protein>
<evidence type="ECO:0000313" key="2">
    <source>
        <dbReference type="Proteomes" id="UP000199473"/>
    </source>
</evidence>
<sequence length="86" mass="9538">MSEASADVKDAKGVVCVLDLGEHSRKRVRRLRRGEGKLMDKVEDAIAALHEEGVLDGAAQTVVVVVRQEQRLGDMFRDDDDDDDDD</sequence>
<gene>
    <name evidence="1" type="ORF">SAMN02745775_102539</name>
</gene>
<name>A0A1I3ZJ55_9PROT</name>
<keyword evidence="2" id="KW-1185">Reference proteome</keyword>
<dbReference type="Pfam" id="PF19702">
    <property type="entry name" value="DUF6200"/>
    <property type="match status" value="1"/>
</dbReference>
<evidence type="ECO:0000313" key="1">
    <source>
        <dbReference type="EMBL" id="SFK44085.1"/>
    </source>
</evidence>
<proteinExistence type="predicted"/>
<dbReference type="STRING" id="1123062.SAMN02745775_102539"/>
<organism evidence="1 2">
    <name type="scientific">Falsiroseomonas stagni DSM 19981</name>
    <dbReference type="NCBI Taxonomy" id="1123062"/>
    <lineage>
        <taxon>Bacteria</taxon>
        <taxon>Pseudomonadati</taxon>
        <taxon>Pseudomonadota</taxon>
        <taxon>Alphaproteobacteria</taxon>
        <taxon>Acetobacterales</taxon>
        <taxon>Roseomonadaceae</taxon>
        <taxon>Falsiroseomonas</taxon>
    </lineage>
</organism>
<accession>A0A1I3ZJ55</accession>
<dbReference type="RefSeq" id="WP_092958695.1">
    <property type="nucleotide sequence ID" value="NZ_FOSQ01000002.1"/>
</dbReference>
<reference evidence="1 2" key="1">
    <citation type="submission" date="2016-10" db="EMBL/GenBank/DDBJ databases">
        <authorList>
            <person name="de Groot N.N."/>
        </authorList>
    </citation>
    <scope>NUCLEOTIDE SEQUENCE [LARGE SCALE GENOMIC DNA]</scope>
    <source>
        <strain evidence="1 2">DSM 19981</strain>
    </source>
</reference>